<feature type="domain" description="PX" evidence="1">
    <location>
        <begin position="1"/>
        <end position="109"/>
    </location>
</feature>
<dbReference type="CDD" id="cd06093">
    <property type="entry name" value="PX_domain"/>
    <property type="match status" value="1"/>
</dbReference>
<dbReference type="PANTHER" id="PTHR22775">
    <property type="entry name" value="SORTING NEXIN"/>
    <property type="match status" value="1"/>
</dbReference>
<keyword evidence="3" id="KW-1185">Reference proteome</keyword>
<reference evidence="2" key="1">
    <citation type="submission" date="2021-09" db="EMBL/GenBank/DDBJ databases">
        <authorList>
            <consortium name="AG Swart"/>
            <person name="Singh M."/>
            <person name="Singh A."/>
            <person name="Seah K."/>
            <person name="Emmerich C."/>
        </authorList>
    </citation>
    <scope>NUCLEOTIDE SEQUENCE</scope>
    <source>
        <strain evidence="2">ATCC30299</strain>
    </source>
</reference>
<accession>A0AAU9K4M5</accession>
<gene>
    <name evidence="2" type="ORF">BSTOLATCC_MIC58266</name>
</gene>
<evidence type="ECO:0000313" key="3">
    <source>
        <dbReference type="Proteomes" id="UP001162131"/>
    </source>
</evidence>
<dbReference type="Pfam" id="PF00787">
    <property type="entry name" value="PX"/>
    <property type="match status" value="1"/>
</dbReference>
<dbReference type="InterPro" id="IPR001683">
    <property type="entry name" value="PX_dom"/>
</dbReference>
<dbReference type="AlphaFoldDB" id="A0AAU9K4M5"/>
<dbReference type="Proteomes" id="UP001162131">
    <property type="component" value="Unassembled WGS sequence"/>
</dbReference>
<dbReference type="EMBL" id="CAJZBQ010000056">
    <property type="protein sequence ID" value="CAG9333454.1"/>
    <property type="molecule type" value="Genomic_DNA"/>
</dbReference>
<dbReference type="PROSITE" id="PS50195">
    <property type="entry name" value="PX"/>
    <property type="match status" value="1"/>
</dbReference>
<name>A0AAU9K4M5_9CILI</name>
<dbReference type="Gene3D" id="3.30.1520.10">
    <property type="entry name" value="Phox-like domain"/>
    <property type="match status" value="1"/>
</dbReference>
<organism evidence="2 3">
    <name type="scientific">Blepharisma stoltei</name>
    <dbReference type="NCBI Taxonomy" id="1481888"/>
    <lineage>
        <taxon>Eukaryota</taxon>
        <taxon>Sar</taxon>
        <taxon>Alveolata</taxon>
        <taxon>Ciliophora</taxon>
        <taxon>Postciliodesmatophora</taxon>
        <taxon>Heterotrichea</taxon>
        <taxon>Heterotrichida</taxon>
        <taxon>Blepharismidae</taxon>
        <taxon>Blepharisma</taxon>
    </lineage>
</organism>
<sequence>MSLSIAIGEYSLSKGHIEYTIIVTDNISGERWSMRRRYSQIRQLHQILKNFSSQVPKFPPKKIFGNKNKEFLETRKKGLEDYLISIANNHELGQSAYFKDFIRPNDKVLFKQSNDNRKVAQNRPKTVEEAEEALKPALTQIVEETSTQFLDLSAQPNPISEEDSKAKAKEYLQASINITFVWKNNVPKNDIPVSGISSEKISRHKEEVDKFWNEVIEAIDSLKIESNLALSKVV</sequence>
<comment type="caution">
    <text evidence="2">The sequence shown here is derived from an EMBL/GenBank/DDBJ whole genome shotgun (WGS) entry which is preliminary data.</text>
</comment>
<dbReference type="SMART" id="SM00312">
    <property type="entry name" value="PX"/>
    <property type="match status" value="1"/>
</dbReference>
<dbReference type="InterPro" id="IPR036871">
    <property type="entry name" value="PX_dom_sf"/>
</dbReference>
<evidence type="ECO:0000313" key="2">
    <source>
        <dbReference type="EMBL" id="CAG9333454.1"/>
    </source>
</evidence>
<dbReference type="SUPFAM" id="SSF64268">
    <property type="entry name" value="PX domain"/>
    <property type="match status" value="1"/>
</dbReference>
<protein>
    <recommendedName>
        <fullName evidence="1">PX domain-containing protein</fullName>
    </recommendedName>
</protein>
<proteinExistence type="predicted"/>
<dbReference type="PANTHER" id="PTHR22775:SF3">
    <property type="entry name" value="SORTING NEXIN-13"/>
    <property type="match status" value="1"/>
</dbReference>
<dbReference type="GO" id="GO:0035091">
    <property type="term" value="F:phosphatidylinositol binding"/>
    <property type="evidence" value="ECO:0007669"/>
    <property type="project" value="InterPro"/>
</dbReference>
<evidence type="ECO:0000259" key="1">
    <source>
        <dbReference type="PROSITE" id="PS50195"/>
    </source>
</evidence>